<dbReference type="InterPro" id="IPR007345">
    <property type="entry name" value="Polysacch_pyruvyl_Trfase"/>
</dbReference>
<dbReference type="PANTHER" id="PTHR36836:SF1">
    <property type="entry name" value="COLANIC ACID BIOSYNTHESIS PROTEIN WCAK"/>
    <property type="match status" value="1"/>
</dbReference>
<evidence type="ECO:0000313" key="2">
    <source>
        <dbReference type="EMBL" id="MDB6492018.1"/>
    </source>
</evidence>
<feature type="domain" description="Polysaccharide pyruvyl transferase" evidence="1">
    <location>
        <begin position="14"/>
        <end position="313"/>
    </location>
</feature>
<name>A0ABD4W923_BIFPS</name>
<evidence type="ECO:0000313" key="3">
    <source>
        <dbReference type="Proteomes" id="UP001212008"/>
    </source>
</evidence>
<dbReference type="Pfam" id="PF04230">
    <property type="entry name" value="PS_pyruv_trans"/>
    <property type="match status" value="1"/>
</dbReference>
<dbReference type="EMBL" id="JAQKRA010000004">
    <property type="protein sequence ID" value="MDB6492018.1"/>
    <property type="molecule type" value="Genomic_DNA"/>
</dbReference>
<reference evidence="2 3" key="1">
    <citation type="submission" date="2023-01" db="EMBL/GenBank/DDBJ databases">
        <title>Human gut microbiome strain richness.</title>
        <authorList>
            <person name="Chen-Liaw A."/>
        </authorList>
    </citation>
    <scope>NUCLEOTIDE SEQUENCE [LARGE SCALE GENOMIC DNA]</scope>
    <source>
        <strain evidence="2 3">RTP21311st1_C8_RTP21311_201001</strain>
    </source>
</reference>
<comment type="caution">
    <text evidence="2">The sequence shown here is derived from an EMBL/GenBank/DDBJ whole genome shotgun (WGS) entry which is preliminary data.</text>
</comment>
<dbReference type="RefSeq" id="WP_080789679.1">
    <property type="nucleotide sequence ID" value="NZ_CAXYLE010000003.1"/>
</dbReference>
<keyword evidence="2" id="KW-0808">Transferase</keyword>
<dbReference type="PANTHER" id="PTHR36836">
    <property type="entry name" value="COLANIC ACID BIOSYNTHESIS PROTEIN WCAK"/>
    <property type="match status" value="1"/>
</dbReference>
<protein>
    <submittedName>
        <fullName evidence="2">Polysaccharide pyruvyl transferase family protein</fullName>
    </submittedName>
</protein>
<evidence type="ECO:0000259" key="1">
    <source>
        <dbReference type="Pfam" id="PF04230"/>
    </source>
</evidence>
<dbReference type="Proteomes" id="UP001212008">
    <property type="component" value="Unassembled WGS sequence"/>
</dbReference>
<gene>
    <name evidence="2" type="ORF">PMN70_07395</name>
</gene>
<dbReference type="AlphaFoldDB" id="A0ABD4W923"/>
<organism evidence="2 3">
    <name type="scientific">Bifidobacterium pseudocatenulatum</name>
    <dbReference type="NCBI Taxonomy" id="28026"/>
    <lineage>
        <taxon>Bacteria</taxon>
        <taxon>Bacillati</taxon>
        <taxon>Actinomycetota</taxon>
        <taxon>Actinomycetes</taxon>
        <taxon>Bifidobacteriales</taxon>
        <taxon>Bifidobacteriaceae</taxon>
        <taxon>Bifidobacterium</taxon>
    </lineage>
</organism>
<sequence length="372" mass="42779">MNKIVAVDCYLSHNLGDDLFLFTLLKRYPNVMFNVNADCSYGYLTHDFNNANLVISGSNSDSGSLLLKMKRYCSNICEYLTELHNADALVTIGGSLYMENENRTLRAVVAEKRRFFRDKRNARKAAKYYVLGANFGPFYSKRYLSFYKKFFSNYCQDVCFRDRYSASLFSDVSNVRYAPDILFNVELPKVVRRKKLFISVVDLNQVNKFKNLSKKRLAYDQLIMKYIRKYDHLGYDIVLCSFSRPEGDEYAVRRLMQCAKSERIAVRTLYYWNNIQEVLTELASSNTVIGTRFHAVILGLLAGAEVLPIMYSNKTGYVLDDLGFDMAHAIDLKSENWMHYGHKLPNPIAWNVSSSVVASAEQFSALDTFLGE</sequence>
<accession>A0ABD4W923</accession>
<dbReference type="GO" id="GO:0016740">
    <property type="term" value="F:transferase activity"/>
    <property type="evidence" value="ECO:0007669"/>
    <property type="project" value="UniProtKB-KW"/>
</dbReference>
<proteinExistence type="predicted"/>